<organism evidence="6 7">
    <name type="scientific">Cohnella boryungensis</name>
    <dbReference type="NCBI Taxonomy" id="768479"/>
    <lineage>
        <taxon>Bacteria</taxon>
        <taxon>Bacillati</taxon>
        <taxon>Bacillota</taxon>
        <taxon>Bacilli</taxon>
        <taxon>Bacillales</taxon>
        <taxon>Paenibacillaceae</taxon>
        <taxon>Cohnella</taxon>
    </lineage>
</organism>
<dbReference type="RefSeq" id="WP_204600686.1">
    <property type="nucleotide sequence ID" value="NZ_JBHSED010000003.1"/>
</dbReference>
<keyword evidence="3 5" id="KW-0732">Signal</keyword>
<sequence>MKKKSWFSLLSAVLLVTLVSACGTNSNSNSTKDQGSSPSASTAPSPSQEEKKDPVEVTMAYWANASEQKNFEFMVNGLERQYPEIKVVMQQYPTSDEFWKAVPAAIAAGVGPDIIAMSDEGNYEYIAKGVLEPLDEWIPQAGFDKSRIAASLYKGWTDNGKLYGIPYDSSTSMLSINKALFDKSGITKYPETMDELVELAKAMTKDGMKGIVGSIDPFHITQYVHAFGGDWNFGKTINSPENIKGVQFFTDLFLKEKVAIAPIEVGAPWDGEVFAKEKGAMSTGGPWYVGYLKEANPNLQLIALPMPKGTVDAQSAYSHGLSILKGSKNKLEAMKVINYALRDEAQLNAIEGVGYSPAVSALLPKYLEQYPELKPVFDNMEKAGMPFAYPQETKMFNADLVKGVEEIIFKGGKKTVEELLNELQKNYGQK</sequence>
<gene>
    <name evidence="6" type="ORF">ACFO1S_03205</name>
</gene>
<comment type="similarity">
    <text evidence="1">Belongs to the bacterial solute-binding protein 1 family.</text>
</comment>
<comment type="caution">
    <text evidence="6">The sequence shown here is derived from an EMBL/GenBank/DDBJ whole genome shotgun (WGS) entry which is preliminary data.</text>
</comment>
<feature type="region of interest" description="Disordered" evidence="4">
    <location>
        <begin position="26"/>
        <end position="54"/>
    </location>
</feature>
<evidence type="ECO:0000256" key="5">
    <source>
        <dbReference type="SAM" id="SignalP"/>
    </source>
</evidence>
<evidence type="ECO:0000256" key="1">
    <source>
        <dbReference type="ARBA" id="ARBA00008520"/>
    </source>
</evidence>
<feature type="signal peptide" evidence="5">
    <location>
        <begin position="1"/>
        <end position="21"/>
    </location>
</feature>
<name>A0ABV8S5R0_9BACL</name>
<protein>
    <submittedName>
        <fullName evidence="6">Extracellular solute-binding protein</fullName>
    </submittedName>
</protein>
<accession>A0ABV8S5R0</accession>
<dbReference type="PROSITE" id="PS51257">
    <property type="entry name" value="PROKAR_LIPOPROTEIN"/>
    <property type="match status" value="1"/>
</dbReference>
<evidence type="ECO:0000313" key="7">
    <source>
        <dbReference type="Proteomes" id="UP001595755"/>
    </source>
</evidence>
<dbReference type="PANTHER" id="PTHR30061">
    <property type="entry name" value="MALTOSE-BINDING PERIPLASMIC PROTEIN"/>
    <property type="match status" value="1"/>
</dbReference>
<dbReference type="Proteomes" id="UP001595755">
    <property type="component" value="Unassembled WGS sequence"/>
</dbReference>
<evidence type="ECO:0000313" key="6">
    <source>
        <dbReference type="EMBL" id="MFC4302450.1"/>
    </source>
</evidence>
<keyword evidence="2" id="KW-0813">Transport</keyword>
<reference evidence="7" key="1">
    <citation type="journal article" date="2019" name="Int. J. Syst. Evol. Microbiol.">
        <title>The Global Catalogue of Microorganisms (GCM) 10K type strain sequencing project: providing services to taxonomists for standard genome sequencing and annotation.</title>
        <authorList>
            <consortium name="The Broad Institute Genomics Platform"/>
            <consortium name="The Broad Institute Genome Sequencing Center for Infectious Disease"/>
            <person name="Wu L."/>
            <person name="Ma J."/>
        </authorList>
    </citation>
    <scope>NUCLEOTIDE SEQUENCE [LARGE SCALE GENOMIC DNA]</scope>
    <source>
        <strain evidence="7">CGMCC 4.1641</strain>
    </source>
</reference>
<proteinExistence type="inferred from homology"/>
<evidence type="ECO:0000256" key="3">
    <source>
        <dbReference type="ARBA" id="ARBA00022729"/>
    </source>
</evidence>
<dbReference type="InterPro" id="IPR006059">
    <property type="entry name" value="SBP"/>
</dbReference>
<dbReference type="Pfam" id="PF01547">
    <property type="entry name" value="SBP_bac_1"/>
    <property type="match status" value="1"/>
</dbReference>
<keyword evidence="7" id="KW-1185">Reference proteome</keyword>
<feature type="chain" id="PRO_5046398898" evidence="5">
    <location>
        <begin position="22"/>
        <end position="430"/>
    </location>
</feature>
<dbReference type="PANTHER" id="PTHR30061:SF50">
    <property type="entry name" value="MALTOSE_MALTODEXTRIN-BINDING PERIPLASMIC PROTEIN"/>
    <property type="match status" value="1"/>
</dbReference>
<dbReference type="SUPFAM" id="SSF53850">
    <property type="entry name" value="Periplasmic binding protein-like II"/>
    <property type="match status" value="1"/>
</dbReference>
<feature type="compositionally biased region" description="Polar residues" evidence="4">
    <location>
        <begin position="26"/>
        <end position="35"/>
    </location>
</feature>
<feature type="compositionally biased region" description="Low complexity" evidence="4">
    <location>
        <begin position="36"/>
        <end position="47"/>
    </location>
</feature>
<dbReference type="EMBL" id="JBHSED010000003">
    <property type="protein sequence ID" value="MFC4302450.1"/>
    <property type="molecule type" value="Genomic_DNA"/>
</dbReference>
<evidence type="ECO:0000256" key="2">
    <source>
        <dbReference type="ARBA" id="ARBA00022448"/>
    </source>
</evidence>
<dbReference type="Gene3D" id="3.40.190.10">
    <property type="entry name" value="Periplasmic binding protein-like II"/>
    <property type="match status" value="1"/>
</dbReference>
<evidence type="ECO:0000256" key="4">
    <source>
        <dbReference type="SAM" id="MobiDB-lite"/>
    </source>
</evidence>